<protein>
    <submittedName>
        <fullName evidence="4 5">Uncharacterized protein</fullName>
    </submittedName>
</protein>
<name>A0A2K2DC03_BRADI</name>
<dbReference type="ExpressionAtlas" id="A0A2K2DC03">
    <property type="expression patterns" value="baseline"/>
</dbReference>
<dbReference type="Pfam" id="PF25502">
    <property type="entry name" value="DUF7915"/>
    <property type="match status" value="1"/>
</dbReference>
<evidence type="ECO:0000313" key="6">
    <source>
        <dbReference type="Proteomes" id="UP000008810"/>
    </source>
</evidence>
<dbReference type="Proteomes" id="UP000008810">
    <property type="component" value="Chromosome 2"/>
</dbReference>
<evidence type="ECO:0000259" key="3">
    <source>
        <dbReference type="Pfam" id="PF25502"/>
    </source>
</evidence>
<evidence type="ECO:0000259" key="2">
    <source>
        <dbReference type="Pfam" id="PF25500"/>
    </source>
</evidence>
<dbReference type="PANTHER" id="PTHR33913">
    <property type="entry name" value="ALEURONE LAYER MORPHOGENESIS PROTEIN"/>
    <property type="match status" value="1"/>
</dbReference>
<reference evidence="5" key="3">
    <citation type="submission" date="2018-08" db="UniProtKB">
        <authorList>
            <consortium name="EnsemblPlants"/>
        </authorList>
    </citation>
    <scope>IDENTIFICATION</scope>
    <source>
        <strain evidence="5">cv. Bd21</strain>
    </source>
</reference>
<accession>A0A2K2DC03</accession>
<dbReference type="AlphaFoldDB" id="A0A2K2DC03"/>
<keyword evidence="6" id="KW-1185">Reference proteome</keyword>
<reference evidence="4 5" key="1">
    <citation type="journal article" date="2010" name="Nature">
        <title>Genome sequencing and analysis of the model grass Brachypodium distachyon.</title>
        <authorList>
            <consortium name="International Brachypodium Initiative"/>
        </authorList>
    </citation>
    <scope>NUCLEOTIDE SEQUENCE [LARGE SCALE GENOMIC DNA]</scope>
    <source>
        <strain evidence="4">Bd21</strain>
        <strain evidence="5">cv. Bd21</strain>
    </source>
</reference>
<feature type="compositionally biased region" description="Low complexity" evidence="1">
    <location>
        <begin position="332"/>
        <end position="343"/>
    </location>
</feature>
<gene>
    <name evidence="5" type="primary">LOC100830098</name>
    <name evidence="4" type="ORF">BRADI_2g35660v3</name>
</gene>
<evidence type="ECO:0000313" key="4">
    <source>
        <dbReference type="EMBL" id="PNT71799.1"/>
    </source>
</evidence>
<proteinExistence type="predicted"/>
<organism evidence="4">
    <name type="scientific">Brachypodium distachyon</name>
    <name type="common">Purple false brome</name>
    <name type="synonym">Trachynia distachya</name>
    <dbReference type="NCBI Taxonomy" id="15368"/>
    <lineage>
        <taxon>Eukaryota</taxon>
        <taxon>Viridiplantae</taxon>
        <taxon>Streptophyta</taxon>
        <taxon>Embryophyta</taxon>
        <taxon>Tracheophyta</taxon>
        <taxon>Spermatophyta</taxon>
        <taxon>Magnoliopsida</taxon>
        <taxon>Liliopsida</taxon>
        <taxon>Poales</taxon>
        <taxon>Poaceae</taxon>
        <taxon>BOP clade</taxon>
        <taxon>Pooideae</taxon>
        <taxon>Stipodae</taxon>
        <taxon>Brachypodieae</taxon>
        <taxon>Brachypodium</taxon>
    </lineage>
</organism>
<dbReference type="EMBL" id="CM000881">
    <property type="protein sequence ID" value="PNT71799.1"/>
    <property type="molecule type" value="Genomic_DNA"/>
</dbReference>
<feature type="compositionally biased region" description="Polar residues" evidence="1">
    <location>
        <begin position="319"/>
        <end position="329"/>
    </location>
</feature>
<evidence type="ECO:0000256" key="1">
    <source>
        <dbReference type="SAM" id="MobiDB-lite"/>
    </source>
</evidence>
<dbReference type="InterPro" id="IPR057235">
    <property type="entry name" value="DUF7913"/>
</dbReference>
<reference evidence="4" key="2">
    <citation type="submission" date="2017-06" db="EMBL/GenBank/DDBJ databases">
        <title>WGS assembly of Brachypodium distachyon.</title>
        <authorList>
            <consortium name="The International Brachypodium Initiative"/>
            <person name="Lucas S."/>
            <person name="Harmon-Smith M."/>
            <person name="Lail K."/>
            <person name="Tice H."/>
            <person name="Grimwood J."/>
            <person name="Bruce D."/>
            <person name="Barry K."/>
            <person name="Shu S."/>
            <person name="Lindquist E."/>
            <person name="Wang M."/>
            <person name="Pitluck S."/>
            <person name="Vogel J.P."/>
            <person name="Garvin D.F."/>
            <person name="Mockler T.C."/>
            <person name="Schmutz J."/>
            <person name="Rokhsar D."/>
            <person name="Bevan M.W."/>
        </authorList>
    </citation>
    <scope>NUCLEOTIDE SEQUENCE</scope>
    <source>
        <strain evidence="4">Bd21</strain>
    </source>
</reference>
<dbReference type="Gramene" id="PNT71799">
    <property type="protein sequence ID" value="PNT71799"/>
    <property type="gene ID" value="BRADI_2g35660v3"/>
</dbReference>
<feature type="domain" description="DUF7915" evidence="3">
    <location>
        <begin position="169"/>
        <end position="298"/>
    </location>
</feature>
<evidence type="ECO:0000313" key="5">
    <source>
        <dbReference type="EnsemblPlants" id="PNT71799"/>
    </source>
</evidence>
<feature type="domain" description="DUF7913" evidence="2">
    <location>
        <begin position="18"/>
        <end position="132"/>
    </location>
</feature>
<dbReference type="OrthoDB" id="781822at2759"/>
<dbReference type="PANTHER" id="PTHR33913:SF1">
    <property type="entry name" value="DRBM DOMAIN-CONTAINING PROTEIN"/>
    <property type="match status" value="1"/>
</dbReference>
<dbReference type="InterPro" id="IPR057237">
    <property type="entry name" value="DUF7915"/>
</dbReference>
<dbReference type="STRING" id="15368.A0A2K2DC03"/>
<dbReference type="Pfam" id="PF25500">
    <property type="entry name" value="DUF7913"/>
    <property type="match status" value="1"/>
</dbReference>
<feature type="region of interest" description="Disordered" evidence="1">
    <location>
        <begin position="303"/>
        <end position="353"/>
    </location>
</feature>
<sequence length="648" mass="71920">MKGGGVAEEMKTAGGDREVVQMEEAVSMLVEYLVLPVLPRGMRAADITPEMEQAVAQQIHAAVILYNCYHRNLSPQLDFADVKQFLLCASLSVGEDLFAFSSIVHEKNPGEDVKPSVTDKAAMDACVVAEALYGSQDFPDMLKWPIAKVAVLLLDPTRKKCLIEYSSDTKGVWSMIEKKIVASAGNSHGSNQSLQSPYMLQQLAFTEVDRRTGMKRSNLRLLGEDLAYSLSTKRTTAMLFIVEYKQTMNRYLREIPIQELISSMTGPLFVNGPFPKTSSVVEHYHILPYKQILRKWSSDAAAEQHEANRKSKMQKGTRKISTPKQNKQAIKSVVTNSNTSCSTDKGTKNSKRTYEAETAAALNVEDRDGESPVRENYPLISVDVDTSKLPTKPRNTKESAATSGGKIVLQADVQMDNKKTQRQSICDDITPDVFPTKAPSIDYVTKNIILEGQNRGVSEKSGGITENNIDQMYDSLQSIQKKRDDLLHKHHILAELSAQCDMDIQTILSEGKMTQIVKSIIDKYKNMGSNMAEVANSSCSGGDGQTLTTKRIKLREAPLLRNKCQELDEISRDSNWILPRYTVLPSEDGMFQASVHLRGVDFDLSIEGGLRMTPQEARWSAAANMILELSRQAEEEKSEDESTISGVA</sequence>
<dbReference type="EnsemblPlants" id="PNT71799">
    <property type="protein sequence ID" value="PNT71799"/>
    <property type="gene ID" value="BRADI_2g35660v3"/>
</dbReference>